<proteinExistence type="predicted"/>
<evidence type="ECO:0000313" key="2">
    <source>
        <dbReference type="EMBL" id="TKS80962.1"/>
    </source>
</evidence>
<feature type="region of interest" description="Disordered" evidence="1">
    <location>
        <begin position="63"/>
        <end position="82"/>
    </location>
</feature>
<evidence type="ECO:0000313" key="3">
    <source>
        <dbReference type="Proteomes" id="UP000298787"/>
    </source>
</evidence>
<dbReference type="EMBL" id="CM014090">
    <property type="protein sequence ID" value="TKS80962.1"/>
    <property type="molecule type" value="Genomic_DNA"/>
</dbReference>
<sequence>MAANAGSMFQYWKRFDLQQLQVSSTSVQTVSPLFASACVVSLCRCVLCVFSAAALVGVSEENSRPLPHIDESGSLSLSLIRN</sequence>
<keyword evidence="3" id="KW-1185">Reference proteome</keyword>
<name>A0A4V6AQL4_COLLU</name>
<organism evidence="2 3">
    <name type="scientific">Collichthys lucidus</name>
    <name type="common">Big head croaker</name>
    <name type="synonym">Sciaena lucida</name>
    <dbReference type="NCBI Taxonomy" id="240159"/>
    <lineage>
        <taxon>Eukaryota</taxon>
        <taxon>Metazoa</taxon>
        <taxon>Chordata</taxon>
        <taxon>Craniata</taxon>
        <taxon>Vertebrata</taxon>
        <taxon>Euteleostomi</taxon>
        <taxon>Actinopterygii</taxon>
        <taxon>Neopterygii</taxon>
        <taxon>Teleostei</taxon>
        <taxon>Neoteleostei</taxon>
        <taxon>Acanthomorphata</taxon>
        <taxon>Eupercaria</taxon>
        <taxon>Sciaenidae</taxon>
        <taxon>Collichthys</taxon>
    </lineage>
</organism>
<feature type="compositionally biased region" description="Polar residues" evidence="1">
    <location>
        <begin position="73"/>
        <end position="82"/>
    </location>
</feature>
<accession>A0A4V6AQL4</accession>
<gene>
    <name evidence="2" type="ORF">D9C73_015066</name>
</gene>
<protein>
    <submittedName>
        <fullName evidence="2">Protein CASP</fullName>
    </submittedName>
</protein>
<evidence type="ECO:0000256" key="1">
    <source>
        <dbReference type="SAM" id="MobiDB-lite"/>
    </source>
</evidence>
<dbReference type="AlphaFoldDB" id="A0A4V6AQL4"/>
<reference evidence="2 3" key="1">
    <citation type="submission" date="2019-01" db="EMBL/GenBank/DDBJ databases">
        <title>Genome Assembly of Collichthys lucidus.</title>
        <authorList>
            <person name="Cai M."/>
            <person name="Xiao S."/>
        </authorList>
    </citation>
    <scope>NUCLEOTIDE SEQUENCE [LARGE SCALE GENOMIC DNA]</scope>
    <source>
        <strain evidence="2">JT15FE1705JMU</strain>
        <tissue evidence="2">Muscle</tissue>
    </source>
</reference>
<dbReference type="Proteomes" id="UP000298787">
    <property type="component" value="Chromosome 13"/>
</dbReference>